<dbReference type="CDD" id="cd00268">
    <property type="entry name" value="DEADc"/>
    <property type="match status" value="1"/>
</dbReference>
<dbReference type="SUPFAM" id="SSF52540">
    <property type="entry name" value="P-loop containing nucleoside triphosphate hydrolases"/>
    <property type="match status" value="1"/>
</dbReference>
<feature type="compositionally biased region" description="Basic and acidic residues" evidence="12">
    <location>
        <begin position="382"/>
        <end position="395"/>
    </location>
</feature>
<dbReference type="FunFam" id="3.40.50.300:FF:000108">
    <property type="entry name" value="ATP-dependent RNA helicase RhlE"/>
    <property type="match status" value="1"/>
</dbReference>
<dbReference type="EC" id="3.6.4.13" evidence="1"/>
<dbReference type="PANTHER" id="PTHR47959">
    <property type="entry name" value="ATP-DEPENDENT RNA HELICASE RHLE-RELATED"/>
    <property type="match status" value="1"/>
</dbReference>
<keyword evidence="17" id="KW-1185">Reference proteome</keyword>
<reference evidence="16" key="1">
    <citation type="submission" date="2020-08" db="EMBL/GenBank/DDBJ databases">
        <title>Genome public.</title>
        <authorList>
            <person name="Liu C."/>
            <person name="Sun Q."/>
        </authorList>
    </citation>
    <scope>NUCLEOTIDE SEQUENCE</scope>
    <source>
        <strain evidence="16">BX7</strain>
    </source>
</reference>
<dbReference type="EMBL" id="JACRSP010000002">
    <property type="protein sequence ID" value="MBC8535858.1"/>
    <property type="molecule type" value="Genomic_DNA"/>
</dbReference>
<evidence type="ECO:0000256" key="9">
    <source>
        <dbReference type="ARBA" id="ARBA00067932"/>
    </source>
</evidence>
<dbReference type="PROSITE" id="PS51195">
    <property type="entry name" value="Q_MOTIF"/>
    <property type="match status" value="1"/>
</dbReference>
<evidence type="ECO:0000256" key="1">
    <source>
        <dbReference type="ARBA" id="ARBA00012552"/>
    </source>
</evidence>
<dbReference type="InterPro" id="IPR014014">
    <property type="entry name" value="RNA_helicase_DEAD_Q_motif"/>
</dbReference>
<evidence type="ECO:0000256" key="3">
    <source>
        <dbReference type="ARBA" id="ARBA00022741"/>
    </source>
</evidence>
<dbReference type="GO" id="GO:0005524">
    <property type="term" value="F:ATP binding"/>
    <property type="evidence" value="ECO:0007669"/>
    <property type="project" value="UniProtKB-KW"/>
</dbReference>
<dbReference type="PROSITE" id="PS51194">
    <property type="entry name" value="HELICASE_CTER"/>
    <property type="match status" value="1"/>
</dbReference>
<evidence type="ECO:0000259" key="15">
    <source>
        <dbReference type="PROSITE" id="PS51195"/>
    </source>
</evidence>
<dbReference type="GO" id="GO:0005829">
    <property type="term" value="C:cytosol"/>
    <property type="evidence" value="ECO:0007669"/>
    <property type="project" value="TreeGrafter"/>
</dbReference>
<feature type="compositionally biased region" description="Basic and acidic residues" evidence="12">
    <location>
        <begin position="456"/>
        <end position="474"/>
    </location>
</feature>
<evidence type="ECO:0000256" key="6">
    <source>
        <dbReference type="ARBA" id="ARBA00022840"/>
    </source>
</evidence>
<dbReference type="InterPro" id="IPR014001">
    <property type="entry name" value="Helicase_ATP-bd"/>
</dbReference>
<comment type="catalytic activity">
    <reaction evidence="8">
        <text>ATP + H2O = ADP + phosphate + H(+)</text>
        <dbReference type="Rhea" id="RHEA:13065"/>
        <dbReference type="ChEBI" id="CHEBI:15377"/>
        <dbReference type="ChEBI" id="CHEBI:15378"/>
        <dbReference type="ChEBI" id="CHEBI:30616"/>
        <dbReference type="ChEBI" id="CHEBI:43474"/>
        <dbReference type="ChEBI" id="CHEBI:456216"/>
        <dbReference type="EC" id="3.6.4.13"/>
    </reaction>
</comment>
<dbReference type="InterPro" id="IPR011545">
    <property type="entry name" value="DEAD/DEAH_box_helicase_dom"/>
</dbReference>
<evidence type="ECO:0000256" key="2">
    <source>
        <dbReference type="ARBA" id="ARBA00022490"/>
    </source>
</evidence>
<evidence type="ECO:0000256" key="5">
    <source>
        <dbReference type="ARBA" id="ARBA00022806"/>
    </source>
</evidence>
<evidence type="ECO:0000256" key="12">
    <source>
        <dbReference type="SAM" id="MobiDB-lite"/>
    </source>
</evidence>
<organism evidence="16 17">
    <name type="scientific">Feifania hominis</name>
    <dbReference type="NCBI Taxonomy" id="2763660"/>
    <lineage>
        <taxon>Bacteria</taxon>
        <taxon>Bacillati</taxon>
        <taxon>Bacillota</taxon>
        <taxon>Clostridia</taxon>
        <taxon>Eubacteriales</taxon>
        <taxon>Feifaniaceae</taxon>
        <taxon>Feifania</taxon>
    </lineage>
</organism>
<accession>A0A926DD04</accession>
<evidence type="ECO:0000256" key="8">
    <source>
        <dbReference type="ARBA" id="ARBA00047984"/>
    </source>
</evidence>
<feature type="domain" description="Helicase ATP-binding" evidence="13">
    <location>
        <begin position="32"/>
        <end position="206"/>
    </location>
</feature>
<feature type="compositionally biased region" description="Basic and acidic residues" evidence="12">
    <location>
        <begin position="504"/>
        <end position="518"/>
    </location>
</feature>
<evidence type="ECO:0000313" key="16">
    <source>
        <dbReference type="EMBL" id="MBC8535858.1"/>
    </source>
</evidence>
<dbReference type="Proteomes" id="UP000620366">
    <property type="component" value="Unassembled WGS sequence"/>
</dbReference>
<dbReference type="PROSITE" id="PS00039">
    <property type="entry name" value="DEAD_ATP_HELICASE"/>
    <property type="match status" value="1"/>
</dbReference>
<protein>
    <recommendedName>
        <fullName evidence="9">ATP-dependent RNA helicase CshA</fullName>
        <ecNumber evidence="1">3.6.4.13</ecNumber>
    </recommendedName>
</protein>
<sequence length="542" mass="59716">MNFTDLNLIPELMHAISDMGYEMPSPIQEKAITPVLAGYDLVGCAQTGTGKTAAFALPILQQLSTREAQGVRPIRALILTPTRELALQIEESFEALGKYLPLCEAVLFGGVGQQPQVDALKRGVDILVATPGRLLDLIGQGYVDLRQVEIFVLDEADRMLDMGFIHDVRQVIKKLPEKRQTLLFSATMPKEIRELSNSMLKNPVRVSVTPESSTVEAIDQKVCFVDRSNKRKLLIHLLKDESVVSALVFTRTKHGADRVARELQRAGIKAAAIHGDKTQGARQDALGRFKEGKIRVLVATDIAARGLDISELSHVFNVDLPEVPETYVHRIGRTGRAGLSGTAISFCEYGDMELFRAIEKLIGKEIPELAGHPYPMQVFSSDEPRGRGRGREEARPVQGLRPAPGEKIRKAAAPVAAPGERIKKAGTRDEAAQRPAVKSSLDPLARLIAPAPKDQPPADKADRAQRAASEEPAAKKRRRRRRKPAGETAAAASAPQEPRVPTARPDRGPRFSRQEPSSDFKPYYLTEYQQRKPGKKKVYRSL</sequence>
<feature type="compositionally biased region" description="Basic residues" evidence="12">
    <location>
        <begin position="532"/>
        <end position="542"/>
    </location>
</feature>
<dbReference type="Pfam" id="PF00271">
    <property type="entry name" value="Helicase_C"/>
    <property type="match status" value="1"/>
</dbReference>
<proteinExistence type="inferred from homology"/>
<evidence type="ECO:0000259" key="13">
    <source>
        <dbReference type="PROSITE" id="PS51192"/>
    </source>
</evidence>
<dbReference type="InterPro" id="IPR027417">
    <property type="entry name" value="P-loop_NTPase"/>
</dbReference>
<name>A0A926DD04_9FIRM</name>
<evidence type="ECO:0000256" key="10">
    <source>
        <dbReference type="PROSITE-ProRule" id="PRU00552"/>
    </source>
</evidence>
<dbReference type="InterPro" id="IPR001650">
    <property type="entry name" value="Helicase_C-like"/>
</dbReference>
<evidence type="ECO:0000256" key="11">
    <source>
        <dbReference type="RuleBase" id="RU000492"/>
    </source>
</evidence>
<dbReference type="RefSeq" id="WP_249299602.1">
    <property type="nucleotide sequence ID" value="NZ_JACRSP010000002.1"/>
</dbReference>
<evidence type="ECO:0000256" key="7">
    <source>
        <dbReference type="ARBA" id="ARBA00038437"/>
    </source>
</evidence>
<dbReference type="InterPro" id="IPR000629">
    <property type="entry name" value="RNA-helicase_DEAD-box_CS"/>
</dbReference>
<feature type="short sequence motif" description="Q motif" evidence="10">
    <location>
        <begin position="1"/>
        <end position="29"/>
    </location>
</feature>
<dbReference type="GO" id="GO:0003723">
    <property type="term" value="F:RNA binding"/>
    <property type="evidence" value="ECO:0007669"/>
    <property type="project" value="UniProtKB-ARBA"/>
</dbReference>
<gene>
    <name evidence="16" type="ORF">H8695_04025</name>
</gene>
<keyword evidence="5 11" id="KW-0347">Helicase</keyword>
<dbReference type="SMART" id="SM00490">
    <property type="entry name" value="HELICc"/>
    <property type="match status" value="1"/>
</dbReference>
<feature type="domain" description="DEAD-box RNA helicase Q" evidence="15">
    <location>
        <begin position="1"/>
        <end position="29"/>
    </location>
</feature>
<comment type="caution">
    <text evidence="16">The sequence shown here is derived from an EMBL/GenBank/DDBJ whole genome shotgun (WGS) entry which is preliminary data.</text>
</comment>
<feature type="domain" description="Helicase C-terminal" evidence="14">
    <location>
        <begin position="229"/>
        <end position="382"/>
    </location>
</feature>
<dbReference type="GO" id="GO:0016787">
    <property type="term" value="F:hydrolase activity"/>
    <property type="evidence" value="ECO:0007669"/>
    <property type="project" value="UniProtKB-KW"/>
</dbReference>
<dbReference type="CDD" id="cd18787">
    <property type="entry name" value="SF2_C_DEAD"/>
    <property type="match status" value="1"/>
</dbReference>
<feature type="compositionally biased region" description="Basic and acidic residues" evidence="12">
    <location>
        <begin position="420"/>
        <end position="432"/>
    </location>
</feature>
<dbReference type="Pfam" id="PF00270">
    <property type="entry name" value="DEAD"/>
    <property type="match status" value="1"/>
</dbReference>
<dbReference type="Gene3D" id="3.40.50.300">
    <property type="entry name" value="P-loop containing nucleotide triphosphate hydrolases"/>
    <property type="match status" value="2"/>
</dbReference>
<evidence type="ECO:0000259" key="14">
    <source>
        <dbReference type="PROSITE" id="PS51194"/>
    </source>
</evidence>
<evidence type="ECO:0000313" key="17">
    <source>
        <dbReference type="Proteomes" id="UP000620366"/>
    </source>
</evidence>
<dbReference type="AlphaFoldDB" id="A0A926DD04"/>
<dbReference type="SMART" id="SM00487">
    <property type="entry name" value="DEXDc"/>
    <property type="match status" value="1"/>
</dbReference>
<feature type="region of interest" description="Disordered" evidence="12">
    <location>
        <begin position="372"/>
        <end position="542"/>
    </location>
</feature>
<dbReference type="GO" id="GO:0003724">
    <property type="term" value="F:RNA helicase activity"/>
    <property type="evidence" value="ECO:0007669"/>
    <property type="project" value="UniProtKB-EC"/>
</dbReference>
<dbReference type="InterPro" id="IPR044742">
    <property type="entry name" value="DEAD/DEAH_RhlB"/>
</dbReference>
<keyword evidence="2" id="KW-0963">Cytoplasm</keyword>
<comment type="similarity">
    <text evidence="7 11">Belongs to the DEAD box helicase family.</text>
</comment>
<dbReference type="PANTHER" id="PTHR47959:SF13">
    <property type="entry name" value="ATP-DEPENDENT RNA HELICASE RHLE"/>
    <property type="match status" value="1"/>
</dbReference>
<evidence type="ECO:0000256" key="4">
    <source>
        <dbReference type="ARBA" id="ARBA00022801"/>
    </source>
</evidence>
<dbReference type="PROSITE" id="PS51192">
    <property type="entry name" value="HELICASE_ATP_BIND_1"/>
    <property type="match status" value="1"/>
</dbReference>
<dbReference type="InterPro" id="IPR050079">
    <property type="entry name" value="DEAD_box_RNA_helicase"/>
</dbReference>
<keyword evidence="6 11" id="KW-0067">ATP-binding</keyword>
<keyword evidence="3 11" id="KW-0547">Nucleotide-binding</keyword>
<keyword evidence="4 11" id="KW-0378">Hydrolase</keyword>